<evidence type="ECO:0000313" key="1">
    <source>
        <dbReference type="EMBL" id="KAJ8685366.1"/>
    </source>
</evidence>
<evidence type="ECO:0000313" key="2">
    <source>
        <dbReference type="Proteomes" id="UP001239111"/>
    </source>
</evidence>
<comment type="caution">
    <text evidence="1">The sequence shown here is derived from an EMBL/GenBank/DDBJ whole genome shotgun (WGS) entry which is preliminary data.</text>
</comment>
<protein>
    <submittedName>
        <fullName evidence="1">Uncharacterized protein</fullName>
    </submittedName>
</protein>
<reference evidence="1" key="1">
    <citation type="submission" date="2023-04" db="EMBL/GenBank/DDBJ databases">
        <title>A chromosome-level genome assembly of the parasitoid wasp Eretmocerus hayati.</title>
        <authorList>
            <person name="Zhong Y."/>
            <person name="Liu S."/>
            <person name="Liu Y."/>
        </authorList>
    </citation>
    <scope>NUCLEOTIDE SEQUENCE</scope>
    <source>
        <strain evidence="1">ZJU_SS_LIU_2023</strain>
    </source>
</reference>
<dbReference type="EMBL" id="CM056741">
    <property type="protein sequence ID" value="KAJ8685366.1"/>
    <property type="molecule type" value="Genomic_DNA"/>
</dbReference>
<keyword evidence="2" id="KW-1185">Reference proteome</keyword>
<dbReference type="Proteomes" id="UP001239111">
    <property type="component" value="Chromosome 1"/>
</dbReference>
<proteinExistence type="predicted"/>
<gene>
    <name evidence="1" type="ORF">QAD02_021159</name>
</gene>
<accession>A0ACC2PQV4</accession>
<organism evidence="1 2">
    <name type="scientific">Eretmocerus hayati</name>
    <dbReference type="NCBI Taxonomy" id="131215"/>
    <lineage>
        <taxon>Eukaryota</taxon>
        <taxon>Metazoa</taxon>
        <taxon>Ecdysozoa</taxon>
        <taxon>Arthropoda</taxon>
        <taxon>Hexapoda</taxon>
        <taxon>Insecta</taxon>
        <taxon>Pterygota</taxon>
        <taxon>Neoptera</taxon>
        <taxon>Endopterygota</taxon>
        <taxon>Hymenoptera</taxon>
        <taxon>Apocrita</taxon>
        <taxon>Proctotrupomorpha</taxon>
        <taxon>Chalcidoidea</taxon>
        <taxon>Aphelinidae</taxon>
        <taxon>Aphelininae</taxon>
        <taxon>Eretmocerus</taxon>
    </lineage>
</organism>
<name>A0ACC2PQV4_9HYME</name>
<sequence length="777" mass="89206">MSRKDYFWAISRKQRRRRADFEISGLLSEKWPVVMPRRDGLGEDANRRSRTRKRNCRDTTAGVPSNDGEDCLGQNHDHSEQYMDELTSLEEDPSWEKYRVDVEYILQDYDYTYDEDDEDDEDFGYSARLLARDFGHNDDSQNDGLEQLMGNMRLGNHDTMYRGEDVSKIIDSVARRIVYFLPTWSIQNGVSQNCLQALLHELREIPGLATIPASPRTILQTPRHSKPVTLIGGGEYCHIGVEECFNEIIRRRIATGDMSTRIRLILSTDGAPLGSSSGKTLWPILASCSLSENVYIIGVFLGSSKPHDANEFFGPTVEDLQNVINDGFEHDGRQYSVELYALICDAPGKAYVLGLKSHSGFYSCPKCEVRGTYYTSVCLPKRIGRLRTDVKFREGHYYENPGGDLSCEAHQLRDSILTRINGFGPVTNVVIEPMHQLYLGPTRKLLLIWQTNASGVKDEQRALISDRLIQLRDYITYDFARRPRAFHFVKIYKATELRLFLLYTGPVALKGILPDNKYQHFLLLHIAATILSRADFCEREDMITFAEDLLRVFVEQYAAIYGEKLMAYNVHQLLHLANECRTYGKLDNFSAFRFENFIRIMKSLVRSGNQPLQQLMRRRAEIESANANCAINREMDWSHQRSKGRQFKGFNERSRTKVYRRDGLIINCVDGKNGYVLIDNSETGRECRQIVVECDYIQKSVDGELFIVGNELEMVGDFYTTPFPSSALGVHVVSKRTVRYDTWNVKRLVAKILRLPFQDEFVTFLILHTLPGSDDRV</sequence>